<dbReference type="EMBL" id="UINC01008211">
    <property type="protein sequence ID" value="SVA36997.1"/>
    <property type="molecule type" value="Genomic_DNA"/>
</dbReference>
<proteinExistence type="predicted"/>
<dbReference type="CDD" id="cd07316">
    <property type="entry name" value="terB_like_DjlA"/>
    <property type="match status" value="1"/>
</dbReference>
<sequence>MQWMGKAVGGILGFALAPNPVGILVGILVGHQFDLGIFHRLVTGTRPSFRSQKTQQLFFEISFATMGRIAKVDGRVSEEEVRAARRIMSAMRLTSEQVSEAIKYFTAGKQEAYPIKGRIQDLHAIIGNQRVLARAFVEVQVQALIAAGSIRETQRDLLSEVARGLGIGKIELAQIEVLVRSQFNRASGRSGGVSLEEAYQVLGVLSDATDKEIKTAYRRLMNQHHPDKLVARGLPKSMTEVAEKKTQEIRAAYEHIKGQRNIK</sequence>
<dbReference type="InterPro" id="IPR050817">
    <property type="entry name" value="DjlA_DnaK_co-chaperone"/>
</dbReference>
<dbReference type="Gene3D" id="1.10.3680.10">
    <property type="entry name" value="TerB-like"/>
    <property type="match status" value="1"/>
</dbReference>
<dbReference type="CDD" id="cd06257">
    <property type="entry name" value="DnaJ"/>
    <property type="match status" value="1"/>
</dbReference>
<name>A0A381VBF3_9ZZZZ</name>
<evidence type="ECO:0000259" key="1">
    <source>
        <dbReference type="PROSITE" id="PS50076"/>
    </source>
</evidence>
<organism evidence="2">
    <name type="scientific">marine metagenome</name>
    <dbReference type="NCBI Taxonomy" id="408172"/>
    <lineage>
        <taxon>unclassified sequences</taxon>
        <taxon>metagenomes</taxon>
        <taxon>ecological metagenomes</taxon>
    </lineage>
</organism>
<dbReference type="Pfam" id="PF05099">
    <property type="entry name" value="TerB"/>
    <property type="match status" value="1"/>
</dbReference>
<dbReference type="Gene3D" id="1.10.287.110">
    <property type="entry name" value="DnaJ domain"/>
    <property type="match status" value="1"/>
</dbReference>
<dbReference type="PROSITE" id="PS50076">
    <property type="entry name" value="DNAJ_2"/>
    <property type="match status" value="1"/>
</dbReference>
<dbReference type="PRINTS" id="PR00625">
    <property type="entry name" value="JDOMAIN"/>
</dbReference>
<dbReference type="InterPro" id="IPR029024">
    <property type="entry name" value="TerB-like"/>
</dbReference>
<dbReference type="AlphaFoldDB" id="A0A381VBF3"/>
<protein>
    <recommendedName>
        <fullName evidence="1">J domain-containing protein</fullName>
    </recommendedName>
</protein>
<gene>
    <name evidence="2" type="ORF">METZ01_LOCUS89851</name>
</gene>
<dbReference type="SUPFAM" id="SSF158682">
    <property type="entry name" value="TerB-like"/>
    <property type="match status" value="1"/>
</dbReference>
<dbReference type="SMART" id="SM00271">
    <property type="entry name" value="DnaJ"/>
    <property type="match status" value="1"/>
</dbReference>
<reference evidence="2" key="1">
    <citation type="submission" date="2018-05" db="EMBL/GenBank/DDBJ databases">
        <authorList>
            <person name="Lanie J.A."/>
            <person name="Ng W.-L."/>
            <person name="Kazmierczak K.M."/>
            <person name="Andrzejewski T.M."/>
            <person name="Davidsen T.M."/>
            <person name="Wayne K.J."/>
            <person name="Tettelin H."/>
            <person name="Glass J.I."/>
            <person name="Rusch D."/>
            <person name="Podicherti R."/>
            <person name="Tsui H.-C.T."/>
            <person name="Winkler M.E."/>
        </authorList>
    </citation>
    <scope>NUCLEOTIDE SEQUENCE</scope>
</reference>
<accession>A0A381VBF3</accession>
<dbReference type="PANTHER" id="PTHR24074">
    <property type="entry name" value="CO-CHAPERONE PROTEIN DJLA"/>
    <property type="match status" value="1"/>
</dbReference>
<dbReference type="Pfam" id="PF00226">
    <property type="entry name" value="DnaJ"/>
    <property type="match status" value="1"/>
</dbReference>
<dbReference type="NCBIfam" id="NF006948">
    <property type="entry name" value="PRK09430.1"/>
    <property type="match status" value="1"/>
</dbReference>
<evidence type="ECO:0000313" key="2">
    <source>
        <dbReference type="EMBL" id="SVA36997.1"/>
    </source>
</evidence>
<dbReference type="SUPFAM" id="SSF46565">
    <property type="entry name" value="Chaperone J-domain"/>
    <property type="match status" value="1"/>
</dbReference>
<feature type="domain" description="J" evidence="1">
    <location>
        <begin position="197"/>
        <end position="263"/>
    </location>
</feature>
<dbReference type="InterPro" id="IPR007791">
    <property type="entry name" value="DjlA_N"/>
</dbReference>
<dbReference type="InterPro" id="IPR036869">
    <property type="entry name" value="J_dom_sf"/>
</dbReference>
<dbReference type="InterPro" id="IPR001623">
    <property type="entry name" value="DnaJ_domain"/>
</dbReference>